<keyword evidence="10" id="KW-1185">Reference proteome</keyword>
<dbReference type="EMBL" id="RJVL01000004">
    <property type="protein sequence ID" value="ROR47451.1"/>
    <property type="molecule type" value="Genomic_DNA"/>
</dbReference>
<feature type="domain" description="Aldehyde dehydrogenase" evidence="8">
    <location>
        <begin position="19"/>
        <end position="472"/>
    </location>
</feature>
<evidence type="ECO:0000259" key="8">
    <source>
        <dbReference type="Pfam" id="PF00171"/>
    </source>
</evidence>
<dbReference type="FunFam" id="3.40.605.10:FF:000012">
    <property type="entry name" value="NAD-dependent succinate-semialdehyde dehydrogenase"/>
    <property type="match status" value="1"/>
</dbReference>
<feature type="active site" evidence="5">
    <location>
        <position position="251"/>
    </location>
</feature>
<dbReference type="InterPro" id="IPR029510">
    <property type="entry name" value="Ald_DH_CS_GLU"/>
</dbReference>
<keyword evidence="4" id="KW-0520">NAD</keyword>
<evidence type="ECO:0000256" key="5">
    <source>
        <dbReference type="PROSITE-ProRule" id="PRU10007"/>
    </source>
</evidence>
<dbReference type="InterPro" id="IPR015590">
    <property type="entry name" value="Aldehyde_DH_dom"/>
</dbReference>
<dbReference type="CDD" id="cd07105">
    <property type="entry name" value="ALDH_SaliADH"/>
    <property type="match status" value="1"/>
</dbReference>
<gene>
    <name evidence="9" type="ORF">EDC60_2181</name>
</gene>
<evidence type="ECO:0000256" key="6">
    <source>
        <dbReference type="RuleBase" id="RU003345"/>
    </source>
</evidence>
<evidence type="ECO:0000313" key="10">
    <source>
        <dbReference type="Proteomes" id="UP000271868"/>
    </source>
</evidence>
<protein>
    <submittedName>
        <fullName evidence="9">Vanillin dehydrogenase</fullName>
    </submittedName>
</protein>
<evidence type="ECO:0000313" key="9">
    <source>
        <dbReference type="EMBL" id="ROR47451.1"/>
    </source>
</evidence>
<dbReference type="InterPro" id="IPR016162">
    <property type="entry name" value="Ald_DH_N"/>
</dbReference>
<evidence type="ECO:0000256" key="1">
    <source>
        <dbReference type="ARBA" id="ARBA00009986"/>
    </source>
</evidence>
<dbReference type="InterPro" id="IPR016163">
    <property type="entry name" value="Ald_DH_C"/>
</dbReference>
<dbReference type="Pfam" id="PF00171">
    <property type="entry name" value="Aldedh"/>
    <property type="match status" value="1"/>
</dbReference>
<dbReference type="Proteomes" id="UP000271868">
    <property type="component" value="Unassembled WGS sequence"/>
</dbReference>
<dbReference type="InterPro" id="IPR016161">
    <property type="entry name" value="Ald_DH/histidinol_DH"/>
</dbReference>
<dbReference type="GO" id="GO:0016620">
    <property type="term" value="F:oxidoreductase activity, acting on the aldehyde or oxo group of donors, NAD or NADP as acceptor"/>
    <property type="evidence" value="ECO:0007669"/>
    <property type="project" value="InterPro"/>
</dbReference>
<evidence type="ECO:0000256" key="7">
    <source>
        <dbReference type="SAM" id="MobiDB-lite"/>
    </source>
</evidence>
<accession>A0AAX1WUS0</accession>
<dbReference type="PANTHER" id="PTHR42986">
    <property type="entry name" value="BENZALDEHYDE DEHYDROGENASE YFMT"/>
    <property type="match status" value="1"/>
</dbReference>
<organism evidence="9 10">
    <name type="scientific">Diaphorobacter nitroreducens</name>
    <dbReference type="NCBI Taxonomy" id="164759"/>
    <lineage>
        <taxon>Bacteria</taxon>
        <taxon>Pseudomonadati</taxon>
        <taxon>Pseudomonadota</taxon>
        <taxon>Betaproteobacteria</taxon>
        <taxon>Burkholderiales</taxon>
        <taxon>Comamonadaceae</taxon>
        <taxon>Diaphorobacter</taxon>
    </lineage>
</organism>
<dbReference type="RefSeq" id="WP_123676057.1">
    <property type="nucleotide sequence ID" value="NZ_RJVL01000004.1"/>
</dbReference>
<proteinExistence type="inferred from homology"/>
<dbReference type="Gene3D" id="3.40.309.10">
    <property type="entry name" value="Aldehyde Dehydrogenase, Chain A, domain 2"/>
    <property type="match status" value="1"/>
</dbReference>
<dbReference type="FunFam" id="3.40.309.10:FF:000010">
    <property type="entry name" value="Gamma-aminobutyraldehyde dehydrogenase"/>
    <property type="match status" value="1"/>
</dbReference>
<keyword evidence="3 6" id="KW-0560">Oxidoreductase</keyword>
<dbReference type="Gene3D" id="3.40.605.10">
    <property type="entry name" value="Aldehyde Dehydrogenase, Chain A, domain 1"/>
    <property type="match status" value="1"/>
</dbReference>
<keyword evidence="2" id="KW-0521">NADP</keyword>
<reference evidence="9 10" key="1">
    <citation type="submission" date="2018-11" db="EMBL/GenBank/DDBJ databases">
        <title>Genomic Encyclopedia of Type Strains, Phase IV (KMG-IV): sequencing the most valuable type-strain genomes for metagenomic binning, comparative biology and taxonomic classification.</title>
        <authorList>
            <person name="Goeker M."/>
        </authorList>
    </citation>
    <scope>NUCLEOTIDE SEQUENCE [LARGE SCALE GENOMIC DNA]</scope>
    <source>
        <strain evidence="9 10">DSM 15985</strain>
    </source>
</reference>
<dbReference type="PANTHER" id="PTHR42986:SF1">
    <property type="entry name" value="BENZALDEHYDE DEHYDROGENASE YFMT"/>
    <property type="match status" value="1"/>
</dbReference>
<dbReference type="PROSITE" id="PS00687">
    <property type="entry name" value="ALDEHYDE_DEHYDR_GLU"/>
    <property type="match status" value="1"/>
</dbReference>
<name>A0AAX1WUS0_9BURK</name>
<comment type="similarity">
    <text evidence="1 6">Belongs to the aldehyde dehydrogenase family.</text>
</comment>
<feature type="region of interest" description="Disordered" evidence="7">
    <location>
        <begin position="1"/>
        <end position="24"/>
    </location>
</feature>
<comment type="caution">
    <text evidence="9">The sequence shown here is derived from an EMBL/GenBank/DDBJ whole genome shotgun (WGS) entry which is preliminary data.</text>
</comment>
<evidence type="ECO:0000256" key="3">
    <source>
        <dbReference type="ARBA" id="ARBA00023002"/>
    </source>
</evidence>
<dbReference type="SUPFAM" id="SSF53720">
    <property type="entry name" value="ALDH-like"/>
    <property type="match status" value="1"/>
</dbReference>
<dbReference type="AlphaFoldDB" id="A0AAX1WUS0"/>
<sequence length="483" mass="50096">MPPLPLLINGAPRPASGGATFERRNPLDGRIATTAAAATPEDAVAAVQAAAQAFPAWAALGPAARRDLLQRAAQALTARADAFAATMAAETGASAAWAGFNVHLAANLLQEAAALTTQITGEVIPSDMPGSLAMGVRQPAGVVLGMAPWNAPVILGVRAIATPLACGNTVVFKGSETCPATHRLIAEALHDAGLPPGVVNFITHAPGDAADVVEAMVAHPAVRRVNFTGSTKVGRLVAQTCARHLKPVVLELGGKAPLVVLDDADVDAAVNAAVFGAFANSGQICMSTERLVVDEAVADAFVHQLAERARALPLGDPRQGPVVLGPVVDMATVQRCNALIDDALGQGATLVCGGKSDTPLMPATLLDRVTPAMRIYHEETFAPVKAIVRVRSVEQAIATANDTTYGLSAAVFGRDVARAWNVAARIQSGICHVNGPTVHDEPQMPFGGVKQSGWGRFGGMAGVREFTELRWITVQTAPRHYPF</sequence>
<evidence type="ECO:0000256" key="2">
    <source>
        <dbReference type="ARBA" id="ARBA00022857"/>
    </source>
</evidence>
<evidence type="ECO:0000256" key="4">
    <source>
        <dbReference type="ARBA" id="ARBA00023027"/>
    </source>
</evidence>